<dbReference type="RefSeq" id="WP_252952564.1">
    <property type="nucleotide sequence ID" value="NZ_JAFIRR010000040.1"/>
</dbReference>
<evidence type="ECO:0000313" key="1">
    <source>
        <dbReference type="EMBL" id="MCO6415952.1"/>
    </source>
</evidence>
<dbReference type="Gene3D" id="3.40.50.300">
    <property type="entry name" value="P-loop containing nucleotide triphosphate hydrolases"/>
    <property type="match status" value="1"/>
</dbReference>
<dbReference type="Pfam" id="PF13671">
    <property type="entry name" value="AAA_33"/>
    <property type="match status" value="1"/>
</dbReference>
<sequence>MLVVFGGLPGVGKTTLSRRLAARLGAMWLRIDAVGQAMIQGGVPAEAIGPAG</sequence>
<name>A0ABT1D2W8_9PROT</name>
<dbReference type="InterPro" id="IPR027417">
    <property type="entry name" value="P-loop_NTPase"/>
</dbReference>
<protein>
    <submittedName>
        <fullName evidence="1">AAA family ATPase</fullName>
    </submittedName>
</protein>
<proteinExistence type="predicted"/>
<evidence type="ECO:0000313" key="2">
    <source>
        <dbReference type="Proteomes" id="UP001523392"/>
    </source>
</evidence>
<dbReference type="Proteomes" id="UP001523392">
    <property type="component" value="Unassembled WGS sequence"/>
</dbReference>
<dbReference type="EMBL" id="JAFIRR010000040">
    <property type="protein sequence ID" value="MCO6415952.1"/>
    <property type="molecule type" value="Genomic_DNA"/>
</dbReference>
<comment type="caution">
    <text evidence="1">The sequence shown here is derived from an EMBL/GenBank/DDBJ whole genome shotgun (WGS) entry which is preliminary data.</text>
</comment>
<gene>
    <name evidence="1" type="ORF">JYK14_07140</name>
</gene>
<dbReference type="SUPFAM" id="SSF52540">
    <property type="entry name" value="P-loop containing nucleoside triphosphate hydrolases"/>
    <property type="match status" value="1"/>
</dbReference>
<organism evidence="1 2">
    <name type="scientific">Siccirubricoccus soli</name>
    <dbReference type="NCBI Taxonomy" id="2899147"/>
    <lineage>
        <taxon>Bacteria</taxon>
        <taxon>Pseudomonadati</taxon>
        <taxon>Pseudomonadota</taxon>
        <taxon>Alphaproteobacteria</taxon>
        <taxon>Acetobacterales</taxon>
        <taxon>Roseomonadaceae</taxon>
        <taxon>Siccirubricoccus</taxon>
    </lineage>
</organism>
<keyword evidence="2" id="KW-1185">Reference proteome</keyword>
<reference evidence="1 2" key="1">
    <citation type="submission" date="2021-12" db="EMBL/GenBank/DDBJ databases">
        <title>Siccirubricoccus leaddurans sp. nov., a high concentration Zn2+ tolerance bacterium.</title>
        <authorList>
            <person name="Cao Y."/>
        </authorList>
    </citation>
    <scope>NUCLEOTIDE SEQUENCE [LARGE SCALE GENOMIC DNA]</scope>
    <source>
        <strain evidence="1 2">KC 17139</strain>
    </source>
</reference>
<accession>A0ABT1D2W8</accession>